<dbReference type="PANTHER" id="PTHR22916">
    <property type="entry name" value="GLYCOSYLTRANSFERASE"/>
    <property type="match status" value="1"/>
</dbReference>
<dbReference type="CDD" id="cd00761">
    <property type="entry name" value="Glyco_tranf_GTA_type"/>
    <property type="match status" value="1"/>
</dbReference>
<reference evidence="4" key="1">
    <citation type="submission" date="2021-04" db="EMBL/GenBank/DDBJ databases">
        <authorList>
            <person name="Pira H."/>
            <person name="Risdian C."/>
            <person name="Wink J."/>
        </authorList>
    </citation>
    <scope>NUCLEOTIDE SEQUENCE</scope>
    <source>
        <strain evidence="4">WHY3</strain>
    </source>
</reference>
<dbReference type="EMBL" id="JAGSPD010000002">
    <property type="protein sequence ID" value="MBV7268046.1"/>
    <property type="molecule type" value="Genomic_DNA"/>
</dbReference>
<proteinExistence type="predicted"/>
<gene>
    <name evidence="4" type="ORF">KCG49_02430</name>
</gene>
<name>A0A9X1JM87_9FLAO</name>
<keyword evidence="1 4" id="KW-0328">Glycosyltransferase</keyword>
<sequence length="338" mass="38773">MKLSIIIPLYNSGHFLHKCVDSLLNQDIQLDEYEILIINDGSTDNSLEVAITLEEKHSNIAVHTKANGGVGSARNLGLSLSKGDYVYFIDPDDYLAPNVLKTVYNTAKNNSLDILTFLYQPTRDSKLFNDNPNFENIKLSQICSGIDYIADNPFQNEVWWYLIKNTFIQKANITFIEDRWMEDAIITAQLFLAANKMAKLPLDVHRHLIVEGSAMTSKEPIHYLKVIDDNRNAAVVYESLIKGLIKKNSNPNCINRLRIKQQSFVFFMMVRMLKSTIHLDQVKQTIEELSKTGAYPLTHFISNDYNKLYYSILTKLFNGKKGFYLLFKLFNPILRVIS</sequence>
<dbReference type="Pfam" id="PF00535">
    <property type="entry name" value="Glycos_transf_2"/>
    <property type="match status" value="1"/>
</dbReference>
<accession>A0A9X1JM87</accession>
<dbReference type="PANTHER" id="PTHR22916:SF51">
    <property type="entry name" value="GLYCOSYLTRANSFERASE EPSH-RELATED"/>
    <property type="match status" value="1"/>
</dbReference>
<dbReference type="AlphaFoldDB" id="A0A9X1JM87"/>
<evidence type="ECO:0000313" key="4">
    <source>
        <dbReference type="EMBL" id="MBV7268046.1"/>
    </source>
</evidence>
<comment type="caution">
    <text evidence="4">The sequence shown here is derived from an EMBL/GenBank/DDBJ whole genome shotgun (WGS) entry which is preliminary data.</text>
</comment>
<organism evidence="4 5">
    <name type="scientific">Winogradskyella luteola</name>
    <dbReference type="NCBI Taxonomy" id="2828330"/>
    <lineage>
        <taxon>Bacteria</taxon>
        <taxon>Pseudomonadati</taxon>
        <taxon>Bacteroidota</taxon>
        <taxon>Flavobacteriia</taxon>
        <taxon>Flavobacteriales</taxon>
        <taxon>Flavobacteriaceae</taxon>
        <taxon>Winogradskyella</taxon>
    </lineage>
</organism>
<evidence type="ECO:0000256" key="1">
    <source>
        <dbReference type="ARBA" id="ARBA00022676"/>
    </source>
</evidence>
<dbReference type="GO" id="GO:0016758">
    <property type="term" value="F:hexosyltransferase activity"/>
    <property type="evidence" value="ECO:0007669"/>
    <property type="project" value="UniProtKB-ARBA"/>
</dbReference>
<dbReference type="InterPro" id="IPR001173">
    <property type="entry name" value="Glyco_trans_2-like"/>
</dbReference>
<evidence type="ECO:0000259" key="3">
    <source>
        <dbReference type="Pfam" id="PF00535"/>
    </source>
</evidence>
<dbReference type="RefSeq" id="WP_218544597.1">
    <property type="nucleotide sequence ID" value="NZ_JAGSPD010000002.1"/>
</dbReference>
<evidence type="ECO:0000256" key="2">
    <source>
        <dbReference type="ARBA" id="ARBA00022679"/>
    </source>
</evidence>
<keyword evidence="5" id="KW-1185">Reference proteome</keyword>
<feature type="domain" description="Glycosyltransferase 2-like" evidence="3">
    <location>
        <begin position="4"/>
        <end position="118"/>
    </location>
</feature>
<dbReference type="Proteomes" id="UP001138894">
    <property type="component" value="Unassembled WGS sequence"/>
</dbReference>
<dbReference type="EC" id="2.4.-.-" evidence="4"/>
<protein>
    <submittedName>
        <fullName evidence="4">Glycosyltransferase</fullName>
        <ecNumber evidence="4">2.4.-.-</ecNumber>
    </submittedName>
</protein>
<evidence type="ECO:0000313" key="5">
    <source>
        <dbReference type="Proteomes" id="UP001138894"/>
    </source>
</evidence>
<keyword evidence="2 4" id="KW-0808">Transferase</keyword>